<dbReference type="PANTHER" id="PTHR14494">
    <property type="entry name" value="ALADIN/ADRACALIN/AAAS"/>
    <property type="match status" value="1"/>
</dbReference>
<dbReference type="InterPro" id="IPR045139">
    <property type="entry name" value="Aladin"/>
</dbReference>
<dbReference type="InterPro" id="IPR015943">
    <property type="entry name" value="WD40/YVTN_repeat-like_dom_sf"/>
</dbReference>
<dbReference type="PANTHER" id="PTHR14494:SF0">
    <property type="entry name" value="ALADIN"/>
    <property type="match status" value="1"/>
</dbReference>
<dbReference type="EMBL" id="JADDUC010000423">
    <property type="protein sequence ID" value="KAG0113534.1"/>
    <property type="molecule type" value="Genomic_DNA"/>
</dbReference>
<dbReference type="OrthoDB" id="411991at2759"/>
<evidence type="ECO:0000313" key="3">
    <source>
        <dbReference type="EMBL" id="KAI1229753.1"/>
    </source>
</evidence>
<proteinExistence type="predicted"/>
<dbReference type="InterPro" id="IPR001680">
    <property type="entry name" value="WD40_rpt"/>
</dbReference>
<sequence>MCRWLSSLHGSLFPHLSLTSEDMIAAFSQAVDWAGCTVRAFAWHPHTNKFAVALLDDSIRVYNSNRECQSLLRRRLCRLLLQPPQVSPSWDFRPARALSGLGTARLSHTSATVPSLKHRLQRNVAAMAWKPLCASILAVACQSCVLVWHLDPTSLSTRPSSGCAQVLSNPGHSPVTSLAWAPSGERLLSASPVDTAMLVWDVSTETCVQLQWFGGGGVTYLAWSPDGSKVLAATPSAVFRVWEAQMWTWCWSPDGSRLLFTVLGESVIYSLSFSEYRGEMQGQVGGSKTASIVADLSETTFETLYGEERIGGEVHSMVWDPTGERLAVIIRGQSCPIPGLGLGTLLLAGKQNRGTRESLGVLSPAGQPEAPGSQVAVAVFRTRNSPVFELLPCGFVRGERGARPQLISFHPCFPQGALLTVCWSSGRISHIPFFFVSALEPRASPRRSPVPVLGSVREQPLFSEL</sequence>
<comment type="caution">
    <text evidence="2">The sequence shown here is derived from an EMBL/GenBank/DDBJ whole genome shotgun (WGS) entry which is preliminary data.</text>
</comment>
<dbReference type="AlphaFoldDB" id="A0A835NEU5"/>
<protein>
    <submittedName>
        <fullName evidence="3">Aladin</fullName>
    </submittedName>
</protein>
<reference evidence="2" key="1">
    <citation type="submission" date="2020-10" db="EMBL/GenBank/DDBJ databases">
        <title>Feather gene expression reveals the developmental basis of iridescence in African starlings.</title>
        <authorList>
            <person name="Rubenstein D.R."/>
        </authorList>
    </citation>
    <scope>NUCLEOTIDE SEQUENCE</scope>
    <source>
        <strain evidence="2">SS15</strain>
        <tissue evidence="2">Liver</tissue>
    </source>
</reference>
<dbReference type="GO" id="GO:0005643">
    <property type="term" value="C:nuclear pore"/>
    <property type="evidence" value="ECO:0007669"/>
    <property type="project" value="TreeGrafter"/>
</dbReference>
<dbReference type="Pfam" id="PF25460">
    <property type="entry name" value="Beta-prop_Aladin"/>
    <property type="match status" value="1"/>
</dbReference>
<dbReference type="SUPFAM" id="SSF101908">
    <property type="entry name" value="Putative isomerase YbhE"/>
    <property type="match status" value="1"/>
</dbReference>
<reference evidence="3" key="3">
    <citation type="submission" date="2022-01" db="EMBL/GenBank/DDBJ databases">
        <authorList>
            <person name="Rubenstein D.R."/>
        </authorList>
    </citation>
    <scope>NUCLEOTIDE SEQUENCE</scope>
    <source>
        <strain evidence="3">SS15</strain>
        <tissue evidence="3">Liver</tissue>
    </source>
</reference>
<reference evidence="3 4" key="2">
    <citation type="journal article" date="2021" name="J. Hered.">
        <title>Feather Gene Expression Elucidates the Developmental Basis of Plumage Iridescence in African Starlings.</title>
        <authorList>
            <person name="Rubenstein D.R."/>
            <person name="Corvelo A."/>
            <person name="MacManes M.D."/>
            <person name="Maia R."/>
            <person name="Narzisi G."/>
            <person name="Rousaki A."/>
            <person name="Vandenabeele P."/>
            <person name="Shawkey M.D."/>
            <person name="Solomon J."/>
        </authorList>
    </citation>
    <scope>NUCLEOTIDE SEQUENCE [LARGE SCALE GENOMIC DNA]</scope>
    <source>
        <strain evidence="3">SS15</strain>
    </source>
</reference>
<feature type="domain" description="Aladin seven-bladed propeller" evidence="1">
    <location>
        <begin position="108"/>
        <end position="433"/>
    </location>
</feature>
<dbReference type="GO" id="GO:0006913">
    <property type="term" value="P:nucleocytoplasmic transport"/>
    <property type="evidence" value="ECO:0007669"/>
    <property type="project" value="TreeGrafter"/>
</dbReference>
<dbReference type="SMART" id="SM00320">
    <property type="entry name" value="WD40"/>
    <property type="match status" value="4"/>
</dbReference>
<accession>A0A835NEU5</accession>
<dbReference type="InterPro" id="IPR057403">
    <property type="entry name" value="Beta-prop_Aladin"/>
</dbReference>
<dbReference type="Gene3D" id="2.130.10.10">
    <property type="entry name" value="YVTN repeat-like/Quinoprotein amine dehydrogenase"/>
    <property type="match status" value="2"/>
</dbReference>
<evidence type="ECO:0000313" key="4">
    <source>
        <dbReference type="Proteomes" id="UP000618051"/>
    </source>
</evidence>
<evidence type="ECO:0000313" key="2">
    <source>
        <dbReference type="EMBL" id="KAG0113534.1"/>
    </source>
</evidence>
<gene>
    <name evidence="3" type="ORF">IHE44_0010753</name>
    <name evidence="2" type="ORF">IHE44_010289</name>
</gene>
<organism evidence="2">
    <name type="scientific">Lamprotornis superbus</name>
    <dbReference type="NCBI Taxonomy" id="245042"/>
    <lineage>
        <taxon>Eukaryota</taxon>
        <taxon>Metazoa</taxon>
        <taxon>Chordata</taxon>
        <taxon>Craniata</taxon>
        <taxon>Vertebrata</taxon>
        <taxon>Euteleostomi</taxon>
        <taxon>Archelosauria</taxon>
        <taxon>Archosauria</taxon>
        <taxon>Dinosauria</taxon>
        <taxon>Saurischia</taxon>
        <taxon>Theropoda</taxon>
        <taxon>Coelurosauria</taxon>
        <taxon>Aves</taxon>
        <taxon>Neognathae</taxon>
        <taxon>Neoaves</taxon>
        <taxon>Telluraves</taxon>
        <taxon>Australaves</taxon>
        <taxon>Passeriformes</taxon>
        <taxon>Sturnidae</taxon>
        <taxon>Lamprotornis</taxon>
    </lineage>
</organism>
<dbReference type="EMBL" id="JADDUC020000034">
    <property type="protein sequence ID" value="KAI1229753.1"/>
    <property type="molecule type" value="Genomic_DNA"/>
</dbReference>
<name>A0A835NEU5_9PASS</name>
<dbReference type="Proteomes" id="UP000618051">
    <property type="component" value="Unassembled WGS sequence"/>
</dbReference>
<evidence type="ECO:0000259" key="1">
    <source>
        <dbReference type="Pfam" id="PF25460"/>
    </source>
</evidence>
<keyword evidence="4" id="KW-1185">Reference proteome</keyword>